<feature type="non-terminal residue" evidence="6">
    <location>
        <position position="1"/>
    </location>
</feature>
<keyword evidence="3" id="KW-0808">Transferase</keyword>
<dbReference type="FunFam" id="3.30.200.20:FF:000107">
    <property type="entry name" value="Putative activated CDC42 kinase 1"/>
    <property type="match status" value="1"/>
</dbReference>
<protein>
    <recommendedName>
        <fullName evidence="5">Protein kinase domain-containing protein</fullName>
    </recommendedName>
</protein>
<dbReference type="AlphaFoldDB" id="A0A401QAZ4"/>
<reference evidence="6 7" key="1">
    <citation type="journal article" date="2018" name="Nat. Ecol. Evol.">
        <title>Shark genomes provide insights into elasmobranch evolution and the origin of vertebrates.</title>
        <authorList>
            <person name="Hara Y"/>
            <person name="Yamaguchi K"/>
            <person name="Onimaru K"/>
            <person name="Kadota M"/>
            <person name="Koyanagi M"/>
            <person name="Keeley SD"/>
            <person name="Tatsumi K"/>
            <person name="Tanaka K"/>
            <person name="Motone F"/>
            <person name="Kageyama Y"/>
            <person name="Nozu R"/>
            <person name="Adachi N"/>
            <person name="Nishimura O"/>
            <person name="Nakagawa R"/>
            <person name="Tanegashima C"/>
            <person name="Kiyatake I"/>
            <person name="Matsumoto R"/>
            <person name="Murakumo K"/>
            <person name="Nishida K"/>
            <person name="Terakita A"/>
            <person name="Kuratani S"/>
            <person name="Sato K"/>
            <person name="Hyodo S Kuraku.S."/>
        </authorList>
    </citation>
    <scope>NUCLEOTIDE SEQUENCE [LARGE SCALE GENOMIC DNA]</scope>
</reference>
<accession>A0A401QAZ4</accession>
<dbReference type="GO" id="GO:0005524">
    <property type="term" value="F:ATP binding"/>
    <property type="evidence" value="ECO:0007669"/>
    <property type="project" value="UniProtKB-UniRule"/>
</dbReference>
<dbReference type="GO" id="GO:0004713">
    <property type="term" value="F:protein tyrosine kinase activity"/>
    <property type="evidence" value="ECO:0007669"/>
    <property type="project" value="UniProtKB-KW"/>
</dbReference>
<dbReference type="InterPro" id="IPR020635">
    <property type="entry name" value="Tyr_kinase_cat_dom"/>
</dbReference>
<evidence type="ECO:0000256" key="2">
    <source>
        <dbReference type="ARBA" id="ARBA00022840"/>
    </source>
</evidence>
<dbReference type="OMA" id="QEVNAMY"/>
<dbReference type="STRING" id="75743.A0A401QAZ4"/>
<evidence type="ECO:0000313" key="6">
    <source>
        <dbReference type="EMBL" id="GCB82477.1"/>
    </source>
</evidence>
<dbReference type="Gene3D" id="3.30.200.20">
    <property type="entry name" value="Phosphorylase Kinase, domain 1"/>
    <property type="match status" value="1"/>
</dbReference>
<feature type="domain" description="Protein kinase" evidence="5">
    <location>
        <begin position="39"/>
        <end position="208"/>
    </location>
</feature>
<dbReference type="PRINTS" id="PR00109">
    <property type="entry name" value="TYRKINASE"/>
</dbReference>
<dbReference type="PANTHER" id="PTHR24418">
    <property type="entry name" value="TYROSINE-PROTEIN KINASE"/>
    <property type="match status" value="1"/>
</dbReference>
<dbReference type="InterPro" id="IPR008266">
    <property type="entry name" value="Tyr_kinase_AS"/>
</dbReference>
<keyword evidence="1 4" id="KW-0547">Nucleotide-binding</keyword>
<dbReference type="InterPro" id="IPR011009">
    <property type="entry name" value="Kinase-like_dom_sf"/>
</dbReference>
<keyword evidence="7" id="KW-1185">Reference proteome</keyword>
<dbReference type="PROSITE" id="PS50011">
    <property type="entry name" value="PROTEIN_KINASE_DOM"/>
    <property type="match status" value="1"/>
</dbReference>
<dbReference type="Pfam" id="PF07714">
    <property type="entry name" value="PK_Tyr_Ser-Thr"/>
    <property type="match status" value="1"/>
</dbReference>
<evidence type="ECO:0000256" key="4">
    <source>
        <dbReference type="PROSITE-ProRule" id="PRU10141"/>
    </source>
</evidence>
<sequence length="208" mass="23557">VFSARAGDYYEQPSYAGGSPAFSPEPEISPKCLINEKDLALYERLGNGSFGVVRRGEWRLPNGRILNVAVKCLRSDISNEADAMADFLQEVNAMYAINHQHLIQLYGVILSQPMKMVTELAPLGSLYDYLRARHGSYAIHLLWLYATQVCEGMDYLESKRFIHRDLAARNILLASEDLVKIADFGLMRSLSNSDHYVMQAHRKIPFAW</sequence>
<comment type="caution">
    <text evidence="6">The sequence shown here is derived from an EMBL/GenBank/DDBJ whole genome shotgun (WGS) entry which is preliminary data.</text>
</comment>
<dbReference type="InterPro" id="IPR000719">
    <property type="entry name" value="Prot_kinase_dom"/>
</dbReference>
<dbReference type="Gene3D" id="1.10.510.10">
    <property type="entry name" value="Transferase(Phosphotransferase) domain 1"/>
    <property type="match status" value="1"/>
</dbReference>
<dbReference type="PROSITE" id="PS00109">
    <property type="entry name" value="PROTEIN_KINASE_TYR"/>
    <property type="match status" value="1"/>
</dbReference>
<dbReference type="PROSITE" id="PS00107">
    <property type="entry name" value="PROTEIN_KINASE_ATP"/>
    <property type="match status" value="1"/>
</dbReference>
<evidence type="ECO:0000256" key="3">
    <source>
        <dbReference type="ARBA" id="ARBA00023137"/>
    </source>
</evidence>
<gene>
    <name evidence="6" type="ORF">scyTo_0022912</name>
</gene>
<dbReference type="OrthoDB" id="635774at2759"/>
<dbReference type="SMART" id="SM00219">
    <property type="entry name" value="TyrKc"/>
    <property type="match status" value="1"/>
</dbReference>
<feature type="binding site" evidence="4">
    <location>
        <position position="71"/>
    </location>
    <ligand>
        <name>ATP</name>
        <dbReference type="ChEBI" id="CHEBI:30616"/>
    </ligand>
</feature>
<dbReference type="EMBL" id="BFAA01024794">
    <property type="protein sequence ID" value="GCB82477.1"/>
    <property type="molecule type" value="Genomic_DNA"/>
</dbReference>
<keyword evidence="2 4" id="KW-0067">ATP-binding</keyword>
<dbReference type="SUPFAM" id="SSF56112">
    <property type="entry name" value="Protein kinase-like (PK-like)"/>
    <property type="match status" value="1"/>
</dbReference>
<evidence type="ECO:0000259" key="5">
    <source>
        <dbReference type="PROSITE" id="PS50011"/>
    </source>
</evidence>
<dbReference type="InterPro" id="IPR017441">
    <property type="entry name" value="Protein_kinase_ATP_BS"/>
</dbReference>
<dbReference type="InterPro" id="IPR050198">
    <property type="entry name" value="Non-receptor_tyrosine_kinases"/>
</dbReference>
<organism evidence="6 7">
    <name type="scientific">Scyliorhinus torazame</name>
    <name type="common">Cloudy catshark</name>
    <name type="synonym">Catulus torazame</name>
    <dbReference type="NCBI Taxonomy" id="75743"/>
    <lineage>
        <taxon>Eukaryota</taxon>
        <taxon>Metazoa</taxon>
        <taxon>Chordata</taxon>
        <taxon>Craniata</taxon>
        <taxon>Vertebrata</taxon>
        <taxon>Chondrichthyes</taxon>
        <taxon>Elasmobranchii</taxon>
        <taxon>Galeomorphii</taxon>
        <taxon>Galeoidea</taxon>
        <taxon>Carcharhiniformes</taxon>
        <taxon>Scyliorhinidae</taxon>
        <taxon>Scyliorhinus</taxon>
    </lineage>
</organism>
<keyword evidence="3" id="KW-0829">Tyrosine-protein kinase</keyword>
<keyword evidence="3" id="KW-0418">Kinase</keyword>
<proteinExistence type="predicted"/>
<dbReference type="InterPro" id="IPR001245">
    <property type="entry name" value="Ser-Thr/Tyr_kinase_cat_dom"/>
</dbReference>
<name>A0A401QAZ4_SCYTO</name>
<evidence type="ECO:0000313" key="7">
    <source>
        <dbReference type="Proteomes" id="UP000288216"/>
    </source>
</evidence>
<dbReference type="Proteomes" id="UP000288216">
    <property type="component" value="Unassembled WGS sequence"/>
</dbReference>
<evidence type="ECO:0000256" key="1">
    <source>
        <dbReference type="ARBA" id="ARBA00022741"/>
    </source>
</evidence>